<feature type="compositionally biased region" description="Basic and acidic residues" evidence="6">
    <location>
        <begin position="374"/>
        <end position="384"/>
    </location>
</feature>
<evidence type="ECO:0000259" key="7">
    <source>
        <dbReference type="PROSITE" id="PS50157"/>
    </source>
</evidence>
<dbReference type="PANTHER" id="PTHR24403:SF67">
    <property type="entry name" value="FI01116P-RELATED"/>
    <property type="match status" value="1"/>
</dbReference>
<evidence type="ECO:0000313" key="9">
    <source>
        <dbReference type="Proteomes" id="UP001620626"/>
    </source>
</evidence>
<name>A0ABD2LKR4_9BILA</name>
<reference evidence="8 9" key="1">
    <citation type="submission" date="2024-10" db="EMBL/GenBank/DDBJ databases">
        <authorList>
            <person name="Kim D."/>
        </authorList>
    </citation>
    <scope>NUCLEOTIDE SEQUENCE [LARGE SCALE GENOMIC DNA]</scope>
    <source>
        <strain evidence="8">BH-2024</strain>
    </source>
</reference>
<keyword evidence="2" id="KW-0677">Repeat</keyword>
<dbReference type="Proteomes" id="UP001620626">
    <property type="component" value="Unassembled WGS sequence"/>
</dbReference>
<feature type="region of interest" description="Disordered" evidence="6">
    <location>
        <begin position="360"/>
        <end position="384"/>
    </location>
</feature>
<dbReference type="InterPro" id="IPR013087">
    <property type="entry name" value="Znf_C2H2_type"/>
</dbReference>
<protein>
    <recommendedName>
        <fullName evidence="7">C2H2-type domain-containing protein</fullName>
    </recommendedName>
</protein>
<dbReference type="AlphaFoldDB" id="A0ABD2LKR4"/>
<comment type="caution">
    <text evidence="8">The sequence shown here is derived from an EMBL/GenBank/DDBJ whole genome shotgun (WGS) entry which is preliminary data.</text>
</comment>
<evidence type="ECO:0000313" key="8">
    <source>
        <dbReference type="EMBL" id="KAL3115240.1"/>
    </source>
</evidence>
<evidence type="ECO:0000256" key="1">
    <source>
        <dbReference type="ARBA" id="ARBA00022723"/>
    </source>
</evidence>
<feature type="compositionally biased region" description="Acidic residues" evidence="6">
    <location>
        <begin position="220"/>
        <end position="229"/>
    </location>
</feature>
<dbReference type="GO" id="GO:0008270">
    <property type="term" value="F:zinc ion binding"/>
    <property type="evidence" value="ECO:0007669"/>
    <property type="project" value="UniProtKB-KW"/>
</dbReference>
<keyword evidence="4" id="KW-0862">Zinc</keyword>
<sequence>MASTIRQNRRKQDISALFAESEFPPSHTKRQRTVPSPAAAAEFGAGVCAGPNDNDLEDDELRFRGFSYTCATGRAGDAKSFLDTFACQRCPDIFNSRIGLTNHSKLHGAQLPLGCDFCDFSCTNTKTLRQHRRAHGYLPRPRRSSAQKSVEKKKQKPYAEPIYAGEEKIIIFCPNKAADDGEKGTAENAIGDDAEENADEQQFDDPPMLARATLNRAGLEEEDEEETAEEASVSHLPTTSFSSATTSTTTMAQRRTRKKAANPTKANAHNKEGTGVGTSAAGRRRQKGVGGPIRCSKCPFTSPSRVRLQSHMDGHYRSSGFLCSVCGYKHESVGWLHLHCTLHLRKEGIQFQWPPAYVKETEKGEEEEGEEEEKEHNVQKSDRR</sequence>
<gene>
    <name evidence="8" type="ORF">niasHT_011283</name>
</gene>
<dbReference type="SUPFAM" id="SSF57667">
    <property type="entry name" value="beta-beta-alpha zinc fingers"/>
    <property type="match status" value="1"/>
</dbReference>
<feature type="region of interest" description="Disordered" evidence="6">
    <location>
        <begin position="131"/>
        <end position="158"/>
    </location>
</feature>
<feature type="region of interest" description="Disordered" evidence="6">
    <location>
        <begin position="180"/>
        <end position="295"/>
    </location>
</feature>
<dbReference type="SMART" id="SM00355">
    <property type="entry name" value="ZnF_C2H2"/>
    <property type="match status" value="4"/>
</dbReference>
<evidence type="ECO:0000256" key="4">
    <source>
        <dbReference type="ARBA" id="ARBA00022833"/>
    </source>
</evidence>
<accession>A0ABD2LKR4</accession>
<feature type="domain" description="C2H2-type" evidence="7">
    <location>
        <begin position="85"/>
        <end position="112"/>
    </location>
</feature>
<dbReference type="EMBL" id="JBICBT010000392">
    <property type="protein sequence ID" value="KAL3115240.1"/>
    <property type="molecule type" value="Genomic_DNA"/>
</dbReference>
<feature type="compositionally biased region" description="Acidic residues" evidence="6">
    <location>
        <begin position="363"/>
        <end position="373"/>
    </location>
</feature>
<feature type="compositionally biased region" description="Low complexity" evidence="6">
    <location>
        <begin position="238"/>
        <end position="250"/>
    </location>
</feature>
<dbReference type="PROSITE" id="PS50157">
    <property type="entry name" value="ZINC_FINGER_C2H2_2"/>
    <property type="match status" value="1"/>
</dbReference>
<organism evidence="8 9">
    <name type="scientific">Heterodera trifolii</name>
    <dbReference type="NCBI Taxonomy" id="157864"/>
    <lineage>
        <taxon>Eukaryota</taxon>
        <taxon>Metazoa</taxon>
        <taxon>Ecdysozoa</taxon>
        <taxon>Nematoda</taxon>
        <taxon>Chromadorea</taxon>
        <taxon>Rhabditida</taxon>
        <taxon>Tylenchina</taxon>
        <taxon>Tylenchomorpha</taxon>
        <taxon>Tylenchoidea</taxon>
        <taxon>Heteroderidae</taxon>
        <taxon>Heteroderinae</taxon>
        <taxon>Heterodera</taxon>
    </lineage>
</organism>
<dbReference type="PROSITE" id="PS00028">
    <property type="entry name" value="ZINC_FINGER_C2H2_1"/>
    <property type="match status" value="2"/>
</dbReference>
<evidence type="ECO:0000256" key="5">
    <source>
        <dbReference type="PROSITE-ProRule" id="PRU00042"/>
    </source>
</evidence>
<keyword evidence="9" id="KW-1185">Reference proteome</keyword>
<keyword evidence="3 5" id="KW-0863">Zinc-finger</keyword>
<dbReference type="PANTHER" id="PTHR24403">
    <property type="entry name" value="ZINC FINGER PROTEIN"/>
    <property type="match status" value="1"/>
</dbReference>
<dbReference type="InterPro" id="IPR036236">
    <property type="entry name" value="Znf_C2H2_sf"/>
</dbReference>
<evidence type="ECO:0000256" key="6">
    <source>
        <dbReference type="SAM" id="MobiDB-lite"/>
    </source>
</evidence>
<feature type="compositionally biased region" description="Basic residues" evidence="6">
    <location>
        <begin position="131"/>
        <end position="156"/>
    </location>
</feature>
<keyword evidence="1" id="KW-0479">Metal-binding</keyword>
<proteinExistence type="predicted"/>
<evidence type="ECO:0000256" key="3">
    <source>
        <dbReference type="ARBA" id="ARBA00022771"/>
    </source>
</evidence>
<dbReference type="Gene3D" id="3.30.160.60">
    <property type="entry name" value="Classic Zinc Finger"/>
    <property type="match status" value="2"/>
</dbReference>
<dbReference type="InterPro" id="IPR050688">
    <property type="entry name" value="Zinc_finger/UBP_domain"/>
</dbReference>
<feature type="region of interest" description="Disordered" evidence="6">
    <location>
        <begin position="1"/>
        <end position="36"/>
    </location>
</feature>
<evidence type="ECO:0000256" key="2">
    <source>
        <dbReference type="ARBA" id="ARBA00022737"/>
    </source>
</evidence>
<feature type="compositionally biased region" description="Acidic residues" evidence="6">
    <location>
        <begin position="190"/>
        <end position="203"/>
    </location>
</feature>